<dbReference type="EMBL" id="CAJC01000155">
    <property type="protein sequence ID" value="CCI53713.1"/>
    <property type="molecule type" value="Genomic_DNA"/>
</dbReference>
<name>A0A077MF67_9MICO</name>
<dbReference type="PANTHER" id="PTHR43639:SF1">
    <property type="entry name" value="SHORT-CHAIN DEHYDROGENASE_REDUCTASE FAMILY PROTEIN"/>
    <property type="match status" value="1"/>
</dbReference>
<reference evidence="4 5" key="1">
    <citation type="journal article" date="2013" name="ISME J.">
        <title>A metabolic model for members of the genus Tetrasphaera involved in enhanced biological phosphorus removal.</title>
        <authorList>
            <person name="Kristiansen R."/>
            <person name="Nguyen H.T.T."/>
            <person name="Saunders A.M."/>
            <person name="Nielsen J.L."/>
            <person name="Wimmer R."/>
            <person name="Le V.Q."/>
            <person name="McIlroy S.J."/>
            <person name="Petrovski S."/>
            <person name="Seviour R.J."/>
            <person name="Calteau A."/>
            <person name="Nielsen K.L."/>
            <person name="Nielsen P.H."/>
        </authorList>
    </citation>
    <scope>NUCLEOTIDE SEQUENCE [LARGE SCALE GENOMIC DNA]</scope>
    <source>
        <strain evidence="4 5">Ben 74</strain>
    </source>
</reference>
<gene>
    <name evidence="4" type="ORF">BN13_440038</name>
</gene>
<dbReference type="InterPro" id="IPR057326">
    <property type="entry name" value="KR_dom"/>
</dbReference>
<dbReference type="Gene3D" id="3.40.50.720">
    <property type="entry name" value="NAD(P)-binding Rossmann-like Domain"/>
    <property type="match status" value="1"/>
</dbReference>
<evidence type="ECO:0000256" key="2">
    <source>
        <dbReference type="ARBA" id="ARBA00023002"/>
    </source>
</evidence>
<dbReference type="Pfam" id="PF13561">
    <property type="entry name" value="adh_short_C2"/>
    <property type="match status" value="1"/>
</dbReference>
<dbReference type="PROSITE" id="PS00061">
    <property type="entry name" value="ADH_SHORT"/>
    <property type="match status" value="1"/>
</dbReference>
<dbReference type="InterPro" id="IPR020904">
    <property type="entry name" value="Sc_DH/Rdtase_CS"/>
</dbReference>
<evidence type="ECO:0000313" key="4">
    <source>
        <dbReference type="EMBL" id="CCI53713.1"/>
    </source>
</evidence>
<dbReference type="STRING" id="1193518.BN13_440038"/>
<protein>
    <submittedName>
        <fullName evidence="4">Putative Granaticin polyketide synthase ketoacyl reductase 2</fullName>
        <ecNumber evidence="4">1.3.1.-</ecNumber>
    </submittedName>
</protein>
<dbReference type="PANTHER" id="PTHR43639">
    <property type="entry name" value="OXIDOREDUCTASE, SHORT-CHAIN DEHYDROGENASE/REDUCTASE FAMILY (AFU_ORTHOLOGUE AFUA_5G02870)"/>
    <property type="match status" value="1"/>
</dbReference>
<dbReference type="EC" id="1.3.1.-" evidence="4"/>
<dbReference type="SMART" id="SM00822">
    <property type="entry name" value="PKS_KR"/>
    <property type="match status" value="1"/>
</dbReference>
<dbReference type="SUPFAM" id="SSF51735">
    <property type="entry name" value="NAD(P)-binding Rossmann-fold domains"/>
    <property type="match status" value="1"/>
</dbReference>
<dbReference type="Proteomes" id="UP000035720">
    <property type="component" value="Unassembled WGS sequence"/>
</dbReference>
<keyword evidence="5" id="KW-1185">Reference proteome</keyword>
<dbReference type="InterPro" id="IPR036291">
    <property type="entry name" value="NAD(P)-bd_dom_sf"/>
</dbReference>
<evidence type="ECO:0000256" key="1">
    <source>
        <dbReference type="ARBA" id="ARBA00006484"/>
    </source>
</evidence>
<sequence>MVVTEATACTLVTGGTGVVGQAVVRRLLATGRRVCLTYGANSTVAERLVAEAPGLVAVRADLRSLNIAQLLDKVADRAGPVEALVHAAALVDHTPVASLDAEHFAEVLTVNVTAAFALARELAKRGTLRDVVLLSSIAASIADLGSVAYTTSKGATDALTRALALHLAPVRVNAVAPGIIRSHRTDGDPLFSGPAARIPDAALVAPGAVADVVSYLLDGAPDALSGQVLGVDGGASLRRL</sequence>
<dbReference type="InterPro" id="IPR002347">
    <property type="entry name" value="SDR_fam"/>
</dbReference>
<dbReference type="GO" id="GO:0016491">
    <property type="term" value="F:oxidoreductase activity"/>
    <property type="evidence" value="ECO:0007669"/>
    <property type="project" value="UniProtKB-KW"/>
</dbReference>
<proteinExistence type="inferred from homology"/>
<dbReference type="OrthoDB" id="9806974at2"/>
<dbReference type="CDD" id="cd05233">
    <property type="entry name" value="SDR_c"/>
    <property type="match status" value="1"/>
</dbReference>
<comment type="similarity">
    <text evidence="1">Belongs to the short-chain dehydrogenases/reductases (SDR) family.</text>
</comment>
<dbReference type="PRINTS" id="PR00081">
    <property type="entry name" value="GDHRDH"/>
</dbReference>
<comment type="caution">
    <text evidence="4">The sequence shown here is derived from an EMBL/GenBank/DDBJ whole genome shotgun (WGS) entry which is preliminary data.</text>
</comment>
<accession>A0A077MF67</accession>
<feature type="domain" description="Ketoreductase" evidence="3">
    <location>
        <begin position="8"/>
        <end position="183"/>
    </location>
</feature>
<evidence type="ECO:0000313" key="5">
    <source>
        <dbReference type="Proteomes" id="UP000035720"/>
    </source>
</evidence>
<dbReference type="AlphaFoldDB" id="A0A077MF67"/>
<keyword evidence="2 4" id="KW-0560">Oxidoreductase</keyword>
<evidence type="ECO:0000259" key="3">
    <source>
        <dbReference type="SMART" id="SM00822"/>
    </source>
</evidence>
<organism evidence="4 5">
    <name type="scientific">Nostocoides jenkinsii Ben 74</name>
    <dbReference type="NCBI Taxonomy" id="1193518"/>
    <lineage>
        <taxon>Bacteria</taxon>
        <taxon>Bacillati</taxon>
        <taxon>Actinomycetota</taxon>
        <taxon>Actinomycetes</taxon>
        <taxon>Micrococcales</taxon>
        <taxon>Intrasporangiaceae</taxon>
        <taxon>Nostocoides</taxon>
    </lineage>
</organism>